<dbReference type="CDD" id="cd14501">
    <property type="entry name" value="PFA-DSP"/>
    <property type="match status" value="1"/>
</dbReference>
<reference evidence="5 7" key="1">
    <citation type="journal article" date="2012" name="Nature">
        <title>Algal genomes reveal evolutionary mosaicism and the fate of nucleomorphs.</title>
        <authorList>
            <consortium name="DOE Joint Genome Institute"/>
            <person name="Curtis B.A."/>
            <person name="Tanifuji G."/>
            <person name="Burki F."/>
            <person name="Gruber A."/>
            <person name="Irimia M."/>
            <person name="Maruyama S."/>
            <person name="Arias M.C."/>
            <person name="Ball S.G."/>
            <person name="Gile G.H."/>
            <person name="Hirakawa Y."/>
            <person name="Hopkins J.F."/>
            <person name="Kuo A."/>
            <person name="Rensing S.A."/>
            <person name="Schmutz J."/>
            <person name="Symeonidi A."/>
            <person name="Elias M."/>
            <person name="Eveleigh R.J."/>
            <person name="Herman E.K."/>
            <person name="Klute M.J."/>
            <person name="Nakayama T."/>
            <person name="Obornik M."/>
            <person name="Reyes-Prieto A."/>
            <person name="Armbrust E.V."/>
            <person name="Aves S.J."/>
            <person name="Beiko R.G."/>
            <person name="Coutinho P."/>
            <person name="Dacks J.B."/>
            <person name="Durnford D.G."/>
            <person name="Fast N.M."/>
            <person name="Green B.R."/>
            <person name="Grisdale C.J."/>
            <person name="Hempel F."/>
            <person name="Henrissat B."/>
            <person name="Hoppner M.P."/>
            <person name="Ishida K."/>
            <person name="Kim E."/>
            <person name="Koreny L."/>
            <person name="Kroth P.G."/>
            <person name="Liu Y."/>
            <person name="Malik S.B."/>
            <person name="Maier U.G."/>
            <person name="McRose D."/>
            <person name="Mock T."/>
            <person name="Neilson J.A."/>
            <person name="Onodera N.T."/>
            <person name="Poole A.M."/>
            <person name="Pritham E.J."/>
            <person name="Richards T.A."/>
            <person name="Rocap G."/>
            <person name="Roy S.W."/>
            <person name="Sarai C."/>
            <person name="Schaack S."/>
            <person name="Shirato S."/>
            <person name="Slamovits C.H."/>
            <person name="Spencer D.F."/>
            <person name="Suzuki S."/>
            <person name="Worden A.Z."/>
            <person name="Zauner S."/>
            <person name="Barry K."/>
            <person name="Bell C."/>
            <person name="Bharti A.K."/>
            <person name="Crow J.A."/>
            <person name="Grimwood J."/>
            <person name="Kramer R."/>
            <person name="Lindquist E."/>
            <person name="Lucas S."/>
            <person name="Salamov A."/>
            <person name="McFadden G.I."/>
            <person name="Lane C.E."/>
            <person name="Keeling P.J."/>
            <person name="Gray M.W."/>
            <person name="Grigoriev I.V."/>
            <person name="Archibald J.M."/>
        </authorList>
    </citation>
    <scope>NUCLEOTIDE SEQUENCE</scope>
    <source>
        <strain evidence="5 7">CCMP2712</strain>
    </source>
</reference>
<reference evidence="7" key="2">
    <citation type="submission" date="2012-11" db="EMBL/GenBank/DDBJ databases">
        <authorList>
            <person name="Kuo A."/>
            <person name="Curtis B.A."/>
            <person name="Tanifuji G."/>
            <person name="Burki F."/>
            <person name="Gruber A."/>
            <person name="Irimia M."/>
            <person name="Maruyama S."/>
            <person name="Arias M.C."/>
            <person name="Ball S.G."/>
            <person name="Gile G.H."/>
            <person name="Hirakawa Y."/>
            <person name="Hopkins J.F."/>
            <person name="Rensing S.A."/>
            <person name="Schmutz J."/>
            <person name="Symeonidi A."/>
            <person name="Elias M."/>
            <person name="Eveleigh R.J."/>
            <person name="Herman E.K."/>
            <person name="Klute M.J."/>
            <person name="Nakayama T."/>
            <person name="Obornik M."/>
            <person name="Reyes-Prieto A."/>
            <person name="Armbrust E.V."/>
            <person name="Aves S.J."/>
            <person name="Beiko R.G."/>
            <person name="Coutinho P."/>
            <person name="Dacks J.B."/>
            <person name="Durnford D.G."/>
            <person name="Fast N.M."/>
            <person name="Green B.R."/>
            <person name="Grisdale C."/>
            <person name="Hempe F."/>
            <person name="Henrissat B."/>
            <person name="Hoppner M.P."/>
            <person name="Ishida K.-I."/>
            <person name="Kim E."/>
            <person name="Koreny L."/>
            <person name="Kroth P.G."/>
            <person name="Liu Y."/>
            <person name="Malik S.-B."/>
            <person name="Maier U.G."/>
            <person name="McRose D."/>
            <person name="Mock T."/>
            <person name="Neilson J.A."/>
            <person name="Onodera N.T."/>
            <person name="Poole A.M."/>
            <person name="Pritham E.J."/>
            <person name="Richards T.A."/>
            <person name="Rocap G."/>
            <person name="Roy S.W."/>
            <person name="Sarai C."/>
            <person name="Schaack S."/>
            <person name="Shirato S."/>
            <person name="Slamovits C.H."/>
            <person name="Spencer D.F."/>
            <person name="Suzuki S."/>
            <person name="Worden A.Z."/>
            <person name="Zauner S."/>
            <person name="Barry K."/>
            <person name="Bell C."/>
            <person name="Bharti A.K."/>
            <person name="Crow J.A."/>
            <person name="Grimwood J."/>
            <person name="Kramer R."/>
            <person name="Lindquist E."/>
            <person name="Lucas S."/>
            <person name="Salamov A."/>
            <person name="McFadden G.I."/>
            <person name="Lane C.E."/>
            <person name="Keeling P.J."/>
            <person name="Gray M.W."/>
            <person name="Grigoriev I.V."/>
            <person name="Archibald J.M."/>
        </authorList>
    </citation>
    <scope>NUCLEOTIDE SEQUENCE</scope>
    <source>
        <strain evidence="7">CCMP2712</strain>
    </source>
</reference>
<accession>L1IX82</accession>
<dbReference type="InterPro" id="IPR004861">
    <property type="entry name" value="Siw14-like"/>
</dbReference>
<dbReference type="GeneID" id="17297460"/>
<dbReference type="RefSeq" id="XP_005827801.1">
    <property type="nucleotide sequence ID" value="XM_005827744.1"/>
</dbReference>
<dbReference type="Pfam" id="PF03162">
    <property type="entry name" value="Y_phosphatase2"/>
    <property type="match status" value="1"/>
</dbReference>
<evidence type="ECO:0000259" key="4">
    <source>
        <dbReference type="PROSITE" id="PS50054"/>
    </source>
</evidence>
<feature type="domain" description="Tyrosine-protein phosphatase" evidence="4">
    <location>
        <begin position="7"/>
        <end position="157"/>
    </location>
</feature>
<dbReference type="EMBL" id="JH993028">
    <property type="protein sequence ID" value="EKX40821.1"/>
    <property type="molecule type" value="Genomic_DNA"/>
</dbReference>
<dbReference type="OMA" id="GMATWKP"/>
<keyword evidence="3" id="KW-0378">Hydrolase</keyword>
<feature type="non-terminal residue" evidence="5">
    <location>
        <position position="1"/>
    </location>
</feature>
<dbReference type="PANTHER" id="PTHR31126">
    <property type="entry name" value="TYROSINE-PROTEIN PHOSPHATASE"/>
    <property type="match status" value="1"/>
</dbReference>
<evidence type="ECO:0000256" key="2">
    <source>
        <dbReference type="ARBA" id="ARBA00022490"/>
    </source>
</evidence>
<name>L1IX82_GUITC</name>
<protein>
    <recommendedName>
        <fullName evidence="4">Tyrosine-protein phosphatase domain-containing protein</fullName>
    </recommendedName>
</protein>
<dbReference type="KEGG" id="gtt:GUITHDRAFT_45910"/>
<dbReference type="AlphaFoldDB" id="L1IX82"/>
<comment type="subcellular location">
    <subcellularLocation>
        <location evidence="1">Cytoplasm</location>
    </subcellularLocation>
</comment>
<proteinExistence type="predicted"/>
<dbReference type="HOGENOM" id="CLU_047845_5_1_1"/>
<dbReference type="eggNOG" id="KOG1572">
    <property type="taxonomic scope" value="Eukaryota"/>
</dbReference>
<evidence type="ECO:0000313" key="5">
    <source>
        <dbReference type="EMBL" id="EKX40821.1"/>
    </source>
</evidence>
<dbReference type="PANTHER" id="PTHR31126:SF18">
    <property type="entry name" value="PROTEIN-TYROSINE-PHOSPHATASE"/>
    <property type="match status" value="1"/>
</dbReference>
<evidence type="ECO:0000313" key="6">
    <source>
        <dbReference type="EnsemblProtists" id="EKX40821"/>
    </source>
</evidence>
<dbReference type="FunFam" id="3.90.190.10:FF:000035">
    <property type="entry name" value="Tyrosine phosphatase, putative"/>
    <property type="match status" value="1"/>
</dbReference>
<dbReference type="OrthoDB" id="6375174at2759"/>
<sequence length="157" mass="17952">MLKPPNAFGIVQQGLYRSNAPVDENLPFLTGLNLKTVLYLSPEVLLRSVVEFFKEQNVDLHNLGVQAWRPDPQWTPICDDFIKDALEMVLDHRKHPLLICCTSGVFQTAPLVGCLRRLQNWSLTSILDEYRAFAGLKARLVHEQYIEFFDVDLVSLP</sequence>
<reference evidence="6" key="3">
    <citation type="submission" date="2016-03" db="UniProtKB">
        <authorList>
            <consortium name="EnsemblProtists"/>
        </authorList>
    </citation>
    <scope>IDENTIFICATION</scope>
</reference>
<dbReference type="STRING" id="905079.L1IX82"/>
<dbReference type="PRINTS" id="PR01911">
    <property type="entry name" value="PFDSPHPHTASE"/>
</dbReference>
<organism evidence="5">
    <name type="scientific">Guillardia theta (strain CCMP2712)</name>
    <name type="common">Cryptophyte</name>
    <dbReference type="NCBI Taxonomy" id="905079"/>
    <lineage>
        <taxon>Eukaryota</taxon>
        <taxon>Cryptophyceae</taxon>
        <taxon>Pyrenomonadales</taxon>
        <taxon>Geminigeraceae</taxon>
        <taxon>Guillardia</taxon>
    </lineage>
</organism>
<dbReference type="PROSITE" id="PS50054">
    <property type="entry name" value="TYR_PHOSPHATASE_DUAL"/>
    <property type="match status" value="1"/>
</dbReference>
<gene>
    <name evidence="5" type="ORF">GUITHDRAFT_45910</name>
</gene>
<dbReference type="InterPro" id="IPR020422">
    <property type="entry name" value="TYR_PHOSPHATASE_DUAL_dom"/>
</dbReference>
<dbReference type="EnsemblProtists" id="EKX40821">
    <property type="protein sequence ID" value="EKX40821"/>
    <property type="gene ID" value="GUITHDRAFT_45910"/>
</dbReference>
<dbReference type="Gene3D" id="3.90.190.10">
    <property type="entry name" value="Protein tyrosine phosphatase superfamily"/>
    <property type="match status" value="1"/>
</dbReference>
<evidence type="ECO:0000256" key="3">
    <source>
        <dbReference type="ARBA" id="ARBA00022801"/>
    </source>
</evidence>
<evidence type="ECO:0000313" key="7">
    <source>
        <dbReference type="Proteomes" id="UP000011087"/>
    </source>
</evidence>
<dbReference type="SUPFAM" id="SSF52799">
    <property type="entry name" value="(Phosphotyrosine protein) phosphatases II"/>
    <property type="match status" value="1"/>
</dbReference>
<keyword evidence="2" id="KW-0963">Cytoplasm</keyword>
<dbReference type="Proteomes" id="UP000011087">
    <property type="component" value="Unassembled WGS sequence"/>
</dbReference>
<keyword evidence="7" id="KW-1185">Reference proteome</keyword>
<evidence type="ECO:0000256" key="1">
    <source>
        <dbReference type="ARBA" id="ARBA00004496"/>
    </source>
</evidence>
<dbReference type="InterPro" id="IPR029021">
    <property type="entry name" value="Prot-tyrosine_phosphatase-like"/>
</dbReference>
<dbReference type="GO" id="GO:0016791">
    <property type="term" value="F:phosphatase activity"/>
    <property type="evidence" value="ECO:0007669"/>
    <property type="project" value="InterPro"/>
</dbReference>
<dbReference type="GO" id="GO:0005737">
    <property type="term" value="C:cytoplasm"/>
    <property type="evidence" value="ECO:0007669"/>
    <property type="project" value="UniProtKB-SubCell"/>
</dbReference>
<dbReference type="InterPro" id="IPR020428">
    <property type="entry name" value="PFA-DSPs"/>
</dbReference>
<dbReference type="PaxDb" id="55529-EKX40821"/>